<dbReference type="InterPro" id="IPR025751">
    <property type="entry name" value="RsbRD_N_dom"/>
</dbReference>
<evidence type="ECO:0000259" key="3">
    <source>
        <dbReference type="Pfam" id="PF14361"/>
    </source>
</evidence>
<dbReference type="OrthoDB" id="3663486at2"/>
<gene>
    <name evidence="6" type="ORF">CQY20_05965</name>
    <name evidence="5" type="ORF">MAGR_68080</name>
</gene>
<dbReference type="Proteomes" id="UP000220914">
    <property type="component" value="Unassembled WGS sequence"/>
</dbReference>
<dbReference type="InterPro" id="IPR051448">
    <property type="entry name" value="CdaR-like_regulators"/>
</dbReference>
<dbReference type="EMBL" id="BLKS01000004">
    <property type="protein sequence ID" value="GFG55367.1"/>
    <property type="molecule type" value="Genomic_DNA"/>
</dbReference>
<dbReference type="Pfam" id="PF17853">
    <property type="entry name" value="GGDEF_2"/>
    <property type="match status" value="1"/>
</dbReference>
<name>A0A2A7NCI9_MYCAG</name>
<organism evidence="6 7">
    <name type="scientific">Mycolicibacterium agri</name>
    <name type="common">Mycobacterium agri</name>
    <dbReference type="NCBI Taxonomy" id="36811"/>
    <lineage>
        <taxon>Bacteria</taxon>
        <taxon>Bacillati</taxon>
        <taxon>Actinomycetota</taxon>
        <taxon>Actinomycetes</taxon>
        <taxon>Mycobacteriales</taxon>
        <taxon>Mycobacteriaceae</taxon>
        <taxon>Mycolicibacterium</taxon>
    </lineage>
</organism>
<reference evidence="5" key="3">
    <citation type="submission" date="2020-02" db="EMBL/GenBank/DDBJ databases">
        <authorList>
            <person name="Matsumoto Y."/>
            <person name="Motooka D."/>
            <person name="Nakamura S."/>
        </authorList>
    </citation>
    <scope>NUCLEOTIDE SEQUENCE</scope>
    <source>
        <strain evidence="5">JCM 6377</strain>
    </source>
</reference>
<dbReference type="PANTHER" id="PTHR33744">
    <property type="entry name" value="CARBOHYDRATE DIACID REGULATOR"/>
    <property type="match status" value="1"/>
</dbReference>
<dbReference type="PANTHER" id="PTHR33744:SF1">
    <property type="entry name" value="DNA-BINDING TRANSCRIPTIONAL ACTIVATOR ADER"/>
    <property type="match status" value="1"/>
</dbReference>
<evidence type="ECO:0000313" key="8">
    <source>
        <dbReference type="Proteomes" id="UP000465302"/>
    </source>
</evidence>
<comment type="caution">
    <text evidence="6">The sequence shown here is derived from an EMBL/GenBank/DDBJ whole genome shotgun (WGS) entry which is preliminary data.</text>
</comment>
<evidence type="ECO:0000259" key="4">
    <source>
        <dbReference type="Pfam" id="PF17853"/>
    </source>
</evidence>
<dbReference type="InterPro" id="IPR041522">
    <property type="entry name" value="CdaR_GGDEF"/>
</dbReference>
<dbReference type="EMBL" id="PDCP01000007">
    <property type="protein sequence ID" value="PEG41188.1"/>
    <property type="molecule type" value="Genomic_DNA"/>
</dbReference>
<sequence length="440" mass="49054">MSLTIDNGRAMDSADVRMPAPLNLWHDDRPLPPWVQELARDFDVDDLVEVIIGRCLSIAFPNQAHDDEFRGYLTASTSANARCLRSVIAGEIALEDVHLEAVLSFAKVQAQLRIPQKSMQRSYRISFFTMWEAWSNHLRKAITDRDIDRDEAFLAQQLLTQTILGYQDFVASQVAETYTHDYEALNRSRGHMRRSLVRDILRDESGVLSSSDAAILSYDLTSRHIAVLLPTVAEGAATQLAVGMRAAVSCQHSLVYPLTLSSSVVWLGRIGEWKRQVLDALDSVLIEAGVPAAVGGAHAGIDGFRTTLTEAMDAERIRAAWDRPGAPSVVHHGDVGLEILLMRDPVQARQFVERELGPLARDTVEAQRLRETLEASFRFGSHVAAAEHLQLHEHTVRNRLHKAEELLGHTLNERRTELQVAARLIRLLANIEQTPVTPPS</sequence>
<reference evidence="5 8" key="2">
    <citation type="journal article" date="2019" name="Emerg. Microbes Infect.">
        <title>Comprehensive subspecies identification of 175 nontuberculous mycobacteria species based on 7547 genomic profiles.</title>
        <authorList>
            <person name="Matsumoto Y."/>
            <person name="Kinjo T."/>
            <person name="Motooka D."/>
            <person name="Nabeya D."/>
            <person name="Jung N."/>
            <person name="Uechi K."/>
            <person name="Horii T."/>
            <person name="Iida T."/>
            <person name="Fujita J."/>
            <person name="Nakamura S."/>
        </authorList>
    </citation>
    <scope>NUCLEOTIDE SEQUENCE [LARGE SCALE GENOMIC DNA]</scope>
    <source>
        <strain evidence="5 8">JCM 6377</strain>
    </source>
</reference>
<accession>A0A2A7NCI9</accession>
<dbReference type="Pfam" id="PF13556">
    <property type="entry name" value="HTH_30"/>
    <property type="match status" value="1"/>
</dbReference>
<protein>
    <submittedName>
        <fullName evidence="6">Uncharacterized protein</fullName>
    </submittedName>
</protein>
<evidence type="ECO:0000313" key="7">
    <source>
        <dbReference type="Proteomes" id="UP000220914"/>
    </source>
</evidence>
<evidence type="ECO:0000313" key="5">
    <source>
        <dbReference type="EMBL" id="GFG55367.1"/>
    </source>
</evidence>
<reference evidence="6 7" key="1">
    <citation type="submission" date="2017-10" db="EMBL/GenBank/DDBJ databases">
        <title>The new phylogeny of genus Mycobacterium.</title>
        <authorList>
            <person name="Tortoli E."/>
            <person name="Trovato A."/>
            <person name="Cirillo D.M."/>
        </authorList>
    </citation>
    <scope>NUCLEOTIDE SEQUENCE [LARGE SCALE GENOMIC DNA]</scope>
    <source>
        <strain evidence="6 7">CCUG37673</strain>
    </source>
</reference>
<dbReference type="Gene3D" id="1.10.10.2840">
    <property type="entry name" value="PucR C-terminal helix-turn-helix domain"/>
    <property type="match status" value="1"/>
</dbReference>
<evidence type="ECO:0000313" key="6">
    <source>
        <dbReference type="EMBL" id="PEG41188.1"/>
    </source>
</evidence>
<evidence type="ECO:0000259" key="2">
    <source>
        <dbReference type="Pfam" id="PF13556"/>
    </source>
</evidence>
<feature type="domain" description="RsbT co-antagonist protein RsbRD N-terminal" evidence="3">
    <location>
        <begin position="60"/>
        <end position="190"/>
    </location>
</feature>
<feature type="domain" description="CdaR GGDEF-like" evidence="4">
    <location>
        <begin position="212"/>
        <end position="316"/>
    </location>
</feature>
<dbReference type="InterPro" id="IPR025736">
    <property type="entry name" value="PucR_C-HTH_dom"/>
</dbReference>
<keyword evidence="7" id="KW-1185">Reference proteome</keyword>
<dbReference type="InterPro" id="IPR042070">
    <property type="entry name" value="PucR_C-HTH_sf"/>
</dbReference>
<comment type="similarity">
    <text evidence="1">Belongs to the CdaR family.</text>
</comment>
<proteinExistence type="inferred from homology"/>
<dbReference type="Proteomes" id="UP000465302">
    <property type="component" value="Unassembled WGS sequence"/>
</dbReference>
<dbReference type="Pfam" id="PF14361">
    <property type="entry name" value="RsbRD_N"/>
    <property type="match status" value="1"/>
</dbReference>
<feature type="domain" description="PucR C-terminal helix-turn-helix" evidence="2">
    <location>
        <begin position="369"/>
        <end position="423"/>
    </location>
</feature>
<dbReference type="RefSeq" id="WP_097938964.1">
    <property type="nucleotide sequence ID" value="NZ_BLKS01000004.1"/>
</dbReference>
<evidence type="ECO:0000256" key="1">
    <source>
        <dbReference type="ARBA" id="ARBA00006754"/>
    </source>
</evidence>
<dbReference type="AlphaFoldDB" id="A0A2A7NCI9"/>